<feature type="region of interest" description="Disordered" evidence="2">
    <location>
        <begin position="1"/>
        <end position="35"/>
    </location>
</feature>
<gene>
    <name evidence="3" type="ORF">ALQ08_200061</name>
</gene>
<sequence>MAVEKIDALEQETASGPEQDTDIELLPPSEPSGPPSTFEKLCGTYISNMDRSPQFVNRLAFEMNRDERVRKICRVKLRQNKCELTDFDEVLQRTLEVFFGSMLAKIEDQDAVYAVVYAVAHNVSREVLRDRQKLLINHRSIEDMQEKGEELEQVGLADQVEVDHDRDIDTEAATIKMAAALKRVINGEQTVASSGIYAMDQDPMVRLVQPQPSDDLEHEMDTSSRTKPAEAGAKRPRGGSRAELSVDQQELVKIGSDLGLRNQDYAFALGIGLPRLSSYIYGRTASVPMEVMEKARGLLAEEPHRRERLKRFDRDMSVILADWMTRLAIDVEKDEDMATILGVTKMTIYRWRNNETKPDATALARYEQWIDDYEHRIKKAVEQRLQAERS</sequence>
<evidence type="ECO:0000256" key="2">
    <source>
        <dbReference type="SAM" id="MobiDB-lite"/>
    </source>
</evidence>
<dbReference type="RefSeq" id="WP_060514632.1">
    <property type="nucleotide sequence ID" value="NZ_RBRA01000235.1"/>
</dbReference>
<dbReference type="Proteomes" id="UP000269044">
    <property type="component" value="Unassembled WGS sequence"/>
</dbReference>
<comment type="caution">
    <text evidence="3">The sequence shown here is derived from an EMBL/GenBank/DDBJ whole genome shotgun (WGS) entry which is preliminary data.</text>
</comment>
<feature type="compositionally biased region" description="Basic and acidic residues" evidence="2">
    <location>
        <begin position="219"/>
        <end position="228"/>
    </location>
</feature>
<dbReference type="AlphaFoldDB" id="A0A3M4JV27"/>
<feature type="region of interest" description="Disordered" evidence="2">
    <location>
        <begin position="213"/>
        <end position="244"/>
    </location>
</feature>
<reference evidence="3 4" key="1">
    <citation type="submission" date="2018-08" db="EMBL/GenBank/DDBJ databases">
        <title>Recombination of ecologically and evolutionarily significant loci maintains genetic cohesion in the Pseudomonas syringae species complex.</title>
        <authorList>
            <person name="Dillon M."/>
            <person name="Thakur S."/>
            <person name="Almeida R.N.D."/>
            <person name="Weir B.S."/>
            <person name="Guttman D.S."/>
        </authorList>
    </citation>
    <scope>NUCLEOTIDE SEQUENCE [LARGE SCALE GENOMIC DNA]</scope>
    <source>
        <strain evidence="3 4">ICMP 13052</strain>
    </source>
</reference>
<organism evidence="3 4">
    <name type="scientific">Pseudomonas syringae pv. delphinii</name>
    <dbReference type="NCBI Taxonomy" id="192088"/>
    <lineage>
        <taxon>Bacteria</taxon>
        <taxon>Pseudomonadati</taxon>
        <taxon>Pseudomonadota</taxon>
        <taxon>Gammaproteobacteria</taxon>
        <taxon>Pseudomonadales</taxon>
        <taxon>Pseudomonadaceae</taxon>
        <taxon>Pseudomonas</taxon>
    </lineage>
</organism>
<evidence type="ECO:0000256" key="1">
    <source>
        <dbReference type="SAM" id="Coils"/>
    </source>
</evidence>
<name>A0A3M4JV27_9PSED</name>
<dbReference type="EMBL" id="RBRA01000235">
    <property type="protein sequence ID" value="RMQ20889.1"/>
    <property type="molecule type" value="Genomic_DNA"/>
</dbReference>
<evidence type="ECO:0000313" key="4">
    <source>
        <dbReference type="Proteomes" id="UP000269044"/>
    </source>
</evidence>
<keyword evidence="1" id="KW-0175">Coiled coil</keyword>
<accession>A0A3M4JV27</accession>
<protein>
    <submittedName>
        <fullName evidence="3">Uncharacterized protein</fullName>
    </submittedName>
</protein>
<proteinExistence type="predicted"/>
<evidence type="ECO:0000313" key="3">
    <source>
        <dbReference type="EMBL" id="RMQ20889.1"/>
    </source>
</evidence>
<feature type="coiled-coil region" evidence="1">
    <location>
        <begin position="363"/>
        <end position="390"/>
    </location>
</feature>